<name>A0AAV0ATH2_PHAPC</name>
<organism evidence="2 3">
    <name type="scientific">Phakopsora pachyrhizi</name>
    <name type="common">Asian soybean rust disease fungus</name>
    <dbReference type="NCBI Taxonomy" id="170000"/>
    <lineage>
        <taxon>Eukaryota</taxon>
        <taxon>Fungi</taxon>
        <taxon>Dikarya</taxon>
        <taxon>Basidiomycota</taxon>
        <taxon>Pucciniomycotina</taxon>
        <taxon>Pucciniomycetes</taxon>
        <taxon>Pucciniales</taxon>
        <taxon>Phakopsoraceae</taxon>
        <taxon>Phakopsora</taxon>
    </lineage>
</organism>
<evidence type="ECO:0000256" key="1">
    <source>
        <dbReference type="SAM" id="SignalP"/>
    </source>
</evidence>
<protein>
    <submittedName>
        <fullName evidence="2">Expressed protein</fullName>
    </submittedName>
</protein>
<evidence type="ECO:0000313" key="2">
    <source>
        <dbReference type="EMBL" id="CAH7672852.1"/>
    </source>
</evidence>
<keyword evidence="1" id="KW-0732">Signal</keyword>
<feature type="signal peptide" evidence="1">
    <location>
        <begin position="1"/>
        <end position="22"/>
    </location>
</feature>
<gene>
    <name evidence="2" type="ORF">PPACK8108_LOCUS7701</name>
</gene>
<dbReference type="Proteomes" id="UP001153365">
    <property type="component" value="Unassembled WGS sequence"/>
</dbReference>
<comment type="caution">
    <text evidence="2">The sequence shown here is derived from an EMBL/GenBank/DDBJ whole genome shotgun (WGS) entry which is preliminary data.</text>
</comment>
<accession>A0AAV0ATH2</accession>
<sequence>MTKIKLISFIFLQFFFFNLSISKNLKNFENSMLVKRFNDLNYKINHYDEKFKSLKARSIFFSSYGDGLSTGYSRFKRSKIVNQKSGTEVDDSTNGLLKSNYNSGMVHLEVINDDQGPVSKILAE</sequence>
<feature type="chain" id="PRO_5043572274" evidence="1">
    <location>
        <begin position="23"/>
        <end position="124"/>
    </location>
</feature>
<evidence type="ECO:0000313" key="3">
    <source>
        <dbReference type="Proteomes" id="UP001153365"/>
    </source>
</evidence>
<keyword evidence="3" id="KW-1185">Reference proteome</keyword>
<dbReference type="EMBL" id="CALTRL010001518">
    <property type="protein sequence ID" value="CAH7672852.1"/>
    <property type="molecule type" value="Genomic_DNA"/>
</dbReference>
<reference evidence="2" key="1">
    <citation type="submission" date="2022-06" db="EMBL/GenBank/DDBJ databases">
        <authorList>
            <consortium name="SYNGENTA / RWTH Aachen University"/>
        </authorList>
    </citation>
    <scope>NUCLEOTIDE SEQUENCE</scope>
</reference>
<dbReference type="AlphaFoldDB" id="A0AAV0ATH2"/>
<proteinExistence type="predicted"/>